<dbReference type="AlphaFoldDB" id="A0A8H4AXV6"/>
<accession>A0A8H4AXV6</accession>
<proteinExistence type="predicted"/>
<dbReference type="EMBL" id="WTPW01000142">
    <property type="protein sequence ID" value="KAF0542533.1"/>
    <property type="molecule type" value="Genomic_DNA"/>
</dbReference>
<feature type="domain" description="SPRY" evidence="1">
    <location>
        <begin position="106"/>
        <end position="146"/>
    </location>
</feature>
<dbReference type="Gene3D" id="2.60.120.920">
    <property type="match status" value="2"/>
</dbReference>
<dbReference type="OrthoDB" id="25503at2759"/>
<keyword evidence="3" id="KW-1185">Reference proteome</keyword>
<protein>
    <submittedName>
        <fullName evidence="2">SPRY-domain-containing protein</fullName>
    </submittedName>
</protein>
<dbReference type="SUPFAM" id="SSF49899">
    <property type="entry name" value="Concanavalin A-like lectins/glucanases"/>
    <property type="match status" value="1"/>
</dbReference>
<dbReference type="Pfam" id="PF00622">
    <property type="entry name" value="SPRY"/>
    <property type="match status" value="1"/>
</dbReference>
<dbReference type="InterPro" id="IPR003877">
    <property type="entry name" value="SPRY_dom"/>
</dbReference>
<name>A0A8H4AXV6_GIGMA</name>
<reference evidence="2 3" key="1">
    <citation type="journal article" date="2019" name="Environ. Microbiol.">
        <title>At the nexus of three kingdoms: the genome of the mycorrhizal fungus Gigaspora margarita provides insights into plant, endobacterial and fungal interactions.</title>
        <authorList>
            <person name="Venice F."/>
            <person name="Ghignone S."/>
            <person name="Salvioli di Fossalunga A."/>
            <person name="Amselem J."/>
            <person name="Novero M."/>
            <person name="Xianan X."/>
            <person name="Sedzielewska Toro K."/>
            <person name="Morin E."/>
            <person name="Lipzen A."/>
            <person name="Grigoriev I.V."/>
            <person name="Henrissat B."/>
            <person name="Martin F.M."/>
            <person name="Bonfante P."/>
        </authorList>
    </citation>
    <scope>NUCLEOTIDE SEQUENCE [LARGE SCALE GENOMIC DNA]</scope>
    <source>
        <strain evidence="2 3">BEG34</strain>
    </source>
</reference>
<sequence length="163" mass="18309">MSILREKLKIHSTHFVSVTERDRAQTRFIIPLTQFMDLPTAWNSDDKSIFLSVDSSGLRVNYEGLGESDAEIGKNKIIGIGFCEKDVSLNRMPGWEMCSWGYHGDDVFYTKNGINLGVAFRNLGGILYPCVGLRSHGASIEVNFGHKKFKYAINAEIFANLKN</sequence>
<evidence type="ECO:0000259" key="1">
    <source>
        <dbReference type="Pfam" id="PF00622"/>
    </source>
</evidence>
<evidence type="ECO:0000313" key="3">
    <source>
        <dbReference type="Proteomes" id="UP000439903"/>
    </source>
</evidence>
<comment type="caution">
    <text evidence="2">The sequence shown here is derived from an EMBL/GenBank/DDBJ whole genome shotgun (WGS) entry which is preliminary data.</text>
</comment>
<organism evidence="2 3">
    <name type="scientific">Gigaspora margarita</name>
    <dbReference type="NCBI Taxonomy" id="4874"/>
    <lineage>
        <taxon>Eukaryota</taxon>
        <taxon>Fungi</taxon>
        <taxon>Fungi incertae sedis</taxon>
        <taxon>Mucoromycota</taxon>
        <taxon>Glomeromycotina</taxon>
        <taxon>Glomeromycetes</taxon>
        <taxon>Diversisporales</taxon>
        <taxon>Gigasporaceae</taxon>
        <taxon>Gigaspora</taxon>
    </lineage>
</organism>
<dbReference type="Proteomes" id="UP000439903">
    <property type="component" value="Unassembled WGS sequence"/>
</dbReference>
<evidence type="ECO:0000313" key="2">
    <source>
        <dbReference type="EMBL" id="KAF0542533.1"/>
    </source>
</evidence>
<dbReference type="InterPro" id="IPR013320">
    <property type="entry name" value="ConA-like_dom_sf"/>
</dbReference>
<gene>
    <name evidence="2" type="ORF">F8M41_004518</name>
</gene>
<dbReference type="InterPro" id="IPR043136">
    <property type="entry name" value="B30.2/SPRY_sf"/>
</dbReference>